<sequence length="63" mass="6631">MSGVRAKRRADAPGAVAHCRAALRRYSACAAAWRGRVRLGSLPPPPRARVSPARACCTACSLV</sequence>
<dbReference type="EMBL" id="FZQP02001759">
    <property type="protein sequence ID" value="VVC93724.1"/>
    <property type="molecule type" value="Genomic_DNA"/>
</dbReference>
<organism evidence="1 2">
    <name type="scientific">Leptidea sinapis</name>
    <dbReference type="NCBI Taxonomy" id="189913"/>
    <lineage>
        <taxon>Eukaryota</taxon>
        <taxon>Metazoa</taxon>
        <taxon>Ecdysozoa</taxon>
        <taxon>Arthropoda</taxon>
        <taxon>Hexapoda</taxon>
        <taxon>Insecta</taxon>
        <taxon>Pterygota</taxon>
        <taxon>Neoptera</taxon>
        <taxon>Endopterygota</taxon>
        <taxon>Lepidoptera</taxon>
        <taxon>Glossata</taxon>
        <taxon>Ditrysia</taxon>
        <taxon>Papilionoidea</taxon>
        <taxon>Pieridae</taxon>
        <taxon>Dismorphiinae</taxon>
        <taxon>Leptidea</taxon>
    </lineage>
</organism>
<gene>
    <name evidence="1" type="ORF">LSINAPIS_LOCUS5853</name>
</gene>
<reference evidence="1 2" key="1">
    <citation type="submission" date="2017-07" db="EMBL/GenBank/DDBJ databases">
        <authorList>
            <person name="Talla V."/>
            <person name="Backstrom N."/>
        </authorList>
    </citation>
    <scope>NUCLEOTIDE SEQUENCE [LARGE SCALE GENOMIC DNA]</scope>
</reference>
<accession>A0A5E4Q697</accession>
<feature type="non-terminal residue" evidence="1">
    <location>
        <position position="63"/>
    </location>
</feature>
<keyword evidence="2" id="KW-1185">Reference proteome</keyword>
<protein>
    <submittedName>
        <fullName evidence="1">Uncharacterized protein</fullName>
    </submittedName>
</protein>
<dbReference type="AlphaFoldDB" id="A0A5E4Q697"/>
<evidence type="ECO:0000313" key="1">
    <source>
        <dbReference type="EMBL" id="VVC93724.1"/>
    </source>
</evidence>
<proteinExistence type="predicted"/>
<name>A0A5E4Q697_9NEOP</name>
<dbReference type="Proteomes" id="UP000324832">
    <property type="component" value="Unassembled WGS sequence"/>
</dbReference>
<evidence type="ECO:0000313" key="2">
    <source>
        <dbReference type="Proteomes" id="UP000324832"/>
    </source>
</evidence>